<dbReference type="RefSeq" id="WP_052734013.1">
    <property type="nucleotide sequence ID" value="NZ_CP120956.1"/>
</dbReference>
<evidence type="ECO:0000313" key="3">
    <source>
        <dbReference type="Proteomes" id="UP000095607"/>
    </source>
</evidence>
<dbReference type="SUPFAM" id="SSF55729">
    <property type="entry name" value="Acyl-CoA N-acyltransferases (Nat)"/>
    <property type="match status" value="1"/>
</dbReference>
<evidence type="ECO:0000313" key="2">
    <source>
        <dbReference type="EMBL" id="WFF78731.1"/>
    </source>
</evidence>
<reference evidence="2" key="2">
    <citation type="submission" date="2023-03" db="EMBL/GenBank/DDBJ databases">
        <title>Synergistic degradation of erythromycin by symbiotic bacteria Ery-6A and Ery-6B and application in simulated water remediation.</title>
        <authorList>
            <person name="Xu S."/>
        </authorList>
    </citation>
    <scope>NUCLEOTIDE SEQUENCE</scope>
    <source>
        <strain evidence="2">Ery-6A</strain>
    </source>
</reference>
<dbReference type="Proteomes" id="UP001219066">
    <property type="component" value="Chromosome"/>
</dbReference>
<proteinExistence type="predicted"/>
<organism evidence="2 4">
    <name type="scientific">Delftia tsuruhatensis</name>
    <dbReference type="NCBI Taxonomy" id="180282"/>
    <lineage>
        <taxon>Bacteria</taxon>
        <taxon>Pseudomonadati</taxon>
        <taxon>Pseudomonadota</taxon>
        <taxon>Betaproteobacteria</taxon>
        <taxon>Burkholderiales</taxon>
        <taxon>Comamonadaceae</taxon>
        <taxon>Delftia</taxon>
    </lineage>
</organism>
<accession>A0AAX3SFC7</accession>
<name>A0AAX3SFC7_9BURK</name>
<reference evidence="1 3" key="1">
    <citation type="submission" date="2016-09" db="EMBL/GenBank/DDBJ databases">
        <title>Complete genome sequence of Deltia acidovorans CM13 isolated from murine proximal colonic tissue.</title>
        <authorList>
            <person name="Saffarian A."/>
        </authorList>
    </citation>
    <scope>NUCLEOTIDE SEQUENCE [LARGE SCALE GENOMIC DNA]</scope>
    <source>
        <strain evidence="1 3">CM13</strain>
    </source>
</reference>
<dbReference type="KEGG" id="dts:BI380_03270"/>
<dbReference type="InterPro" id="IPR016181">
    <property type="entry name" value="Acyl_CoA_acyltransferase"/>
</dbReference>
<evidence type="ECO:0000313" key="1">
    <source>
        <dbReference type="EMBL" id="AOV05784.1"/>
    </source>
</evidence>
<dbReference type="EMBL" id="CP017420">
    <property type="protein sequence ID" value="AOV05784.1"/>
    <property type="molecule type" value="Genomic_DNA"/>
</dbReference>
<dbReference type="EMBL" id="CP120956">
    <property type="protein sequence ID" value="WFF78731.1"/>
    <property type="molecule type" value="Genomic_DNA"/>
</dbReference>
<dbReference type="AlphaFoldDB" id="A0AAX3SFC7"/>
<evidence type="ECO:0000313" key="4">
    <source>
        <dbReference type="Proteomes" id="UP001219066"/>
    </source>
</evidence>
<keyword evidence="3" id="KW-1185">Reference proteome</keyword>
<gene>
    <name evidence="1" type="ORF">BI380_03270</name>
    <name evidence="2" type="ORF">PYR84_17490</name>
</gene>
<protein>
    <submittedName>
        <fullName evidence="2">N-acetyltransferase</fullName>
    </submittedName>
</protein>
<dbReference type="Proteomes" id="UP000095607">
    <property type="component" value="Chromosome"/>
</dbReference>
<dbReference type="Gene3D" id="3.40.630.30">
    <property type="match status" value="1"/>
</dbReference>
<sequence>MRAKPATVLGMPHSLEYELDAVLPFMQGLVPGLARSQDMRAIGLRRGGQLVAGVLYEGFNGRNLWMHVAAVPGARWLVRDYLRACFAYPFLVCGVERVSGYVNESNALARRFNQHLGFREEARLHGAAPDGGDVLIFVMWKKECRHALAHD</sequence>